<dbReference type="EMBL" id="CP064815">
    <property type="protein sequence ID" value="QPG76433.1"/>
    <property type="molecule type" value="Genomic_DNA"/>
</dbReference>
<dbReference type="GeneID" id="62197222"/>
<dbReference type="Proteomes" id="UP000662931">
    <property type="component" value="Chromosome 4"/>
</dbReference>
<sequence>MAMSPSLRIREASHAGSWYTDNPKVLDKQLDQLLGDRQQKINGARILIGPHAGYSYAGPTLAKAYGAFDSTNIKRVFIMGPSHHVYFSGCVMTTGCDIYKTPLGNIDVDTDVIQQLAEKHPKMFKEMSLQTDEDEHCFEMHMPFLYKATRDSKNGVPKIIPIMISASNTRFESELAEYLSPYFADKENAFIITSDFCHWGARFGYTAYTPDGEISSLIDHPDDTSGGLKIYQSIEALDKKAMEVASTGSYKKFKEYLADTDNTICGAKPLSVLLHIMEKFYKGSNSGKFQWNGYAQSSHVLSALDSSVSYGSGYAVI</sequence>
<evidence type="ECO:0000313" key="2">
    <source>
        <dbReference type="EMBL" id="QPG76433.1"/>
    </source>
</evidence>
<dbReference type="AlphaFoldDB" id="A0A875S687"/>
<evidence type="ECO:0000256" key="1">
    <source>
        <dbReference type="ARBA" id="ARBA00006315"/>
    </source>
</evidence>
<gene>
    <name evidence="2" type="ORF">FOA43_003822</name>
</gene>
<dbReference type="InterPro" id="IPR002737">
    <property type="entry name" value="MEMO1_fam"/>
</dbReference>
<accession>A0A875S687</accession>
<name>A0A875S687_EENNA</name>
<dbReference type="PANTHER" id="PTHR11060:SF0">
    <property type="entry name" value="PROTEIN MEMO1"/>
    <property type="match status" value="1"/>
</dbReference>
<dbReference type="Gene3D" id="3.40.830.10">
    <property type="entry name" value="LigB-like"/>
    <property type="match status" value="1"/>
</dbReference>
<proteinExistence type="inferred from homology"/>
<dbReference type="Pfam" id="PF01875">
    <property type="entry name" value="Memo"/>
    <property type="match status" value="1"/>
</dbReference>
<dbReference type="CDD" id="cd07361">
    <property type="entry name" value="MEMO_like"/>
    <property type="match status" value="1"/>
</dbReference>
<evidence type="ECO:0000313" key="3">
    <source>
        <dbReference type="Proteomes" id="UP000662931"/>
    </source>
</evidence>
<evidence type="ECO:0008006" key="4">
    <source>
        <dbReference type="Google" id="ProtNLM"/>
    </source>
</evidence>
<dbReference type="NCBIfam" id="TIGR04336">
    <property type="entry name" value="AmmeMemoSam_B"/>
    <property type="match status" value="1"/>
</dbReference>
<dbReference type="RefSeq" id="XP_038779998.1">
    <property type="nucleotide sequence ID" value="XM_038924070.1"/>
</dbReference>
<reference evidence="2" key="1">
    <citation type="submission" date="2020-10" db="EMBL/GenBank/DDBJ databases">
        <authorList>
            <person name="Roach M.J.R."/>
        </authorList>
    </citation>
    <scope>NUCLEOTIDE SEQUENCE</scope>
    <source>
        <strain evidence="2">CBS 1945</strain>
    </source>
</reference>
<dbReference type="HAMAP" id="MF_00055">
    <property type="entry name" value="MEMO1"/>
    <property type="match status" value="1"/>
</dbReference>
<keyword evidence="3" id="KW-1185">Reference proteome</keyword>
<dbReference type="KEGG" id="bnn:FOA43_003822"/>
<protein>
    <recommendedName>
        <fullName evidence="4">MEMO1 family protein</fullName>
    </recommendedName>
</protein>
<dbReference type="PANTHER" id="PTHR11060">
    <property type="entry name" value="PROTEIN MEMO1"/>
    <property type="match status" value="1"/>
</dbReference>
<organism evidence="2 3">
    <name type="scientific">Eeniella nana</name>
    <name type="common">Yeast</name>
    <name type="synonym">Brettanomyces nanus</name>
    <dbReference type="NCBI Taxonomy" id="13502"/>
    <lineage>
        <taxon>Eukaryota</taxon>
        <taxon>Fungi</taxon>
        <taxon>Dikarya</taxon>
        <taxon>Ascomycota</taxon>
        <taxon>Saccharomycotina</taxon>
        <taxon>Pichiomycetes</taxon>
        <taxon>Pichiales</taxon>
        <taxon>Pichiaceae</taxon>
        <taxon>Brettanomyces</taxon>
    </lineage>
</organism>
<dbReference type="OrthoDB" id="417112at2759"/>
<comment type="similarity">
    <text evidence="1">Belongs to the MEMO1 family.</text>
</comment>